<keyword evidence="1" id="KW-1015">Disulfide bond</keyword>
<dbReference type="InterPro" id="IPR001212">
    <property type="entry name" value="Somatomedin_B_dom"/>
</dbReference>
<comment type="caution">
    <text evidence="4">The sequence shown here is derived from an EMBL/GenBank/DDBJ whole genome shotgun (WGS) entry which is preliminary data.</text>
</comment>
<evidence type="ECO:0000256" key="2">
    <source>
        <dbReference type="SAM" id="MobiDB-lite"/>
    </source>
</evidence>
<dbReference type="PROSITE" id="PS50958">
    <property type="entry name" value="SMB_2"/>
    <property type="match status" value="1"/>
</dbReference>
<dbReference type="Pfam" id="PF01033">
    <property type="entry name" value="Somatomedin_B"/>
    <property type="match status" value="1"/>
</dbReference>
<feature type="compositionally biased region" description="Basic and acidic residues" evidence="2">
    <location>
        <begin position="375"/>
        <end position="391"/>
    </location>
</feature>
<name>A0AAE0YNN5_9GAST</name>
<dbReference type="EMBL" id="JAWDGP010005752">
    <property type="protein sequence ID" value="KAK3752644.1"/>
    <property type="molecule type" value="Genomic_DNA"/>
</dbReference>
<dbReference type="Gene3D" id="4.10.410.20">
    <property type="match status" value="1"/>
</dbReference>
<dbReference type="InterPro" id="IPR036024">
    <property type="entry name" value="Somatomedin_B-like_dom_sf"/>
</dbReference>
<evidence type="ECO:0000313" key="5">
    <source>
        <dbReference type="Proteomes" id="UP001283361"/>
    </source>
</evidence>
<feature type="domain" description="SMB" evidence="3">
    <location>
        <begin position="75"/>
        <end position="121"/>
    </location>
</feature>
<evidence type="ECO:0000256" key="1">
    <source>
        <dbReference type="ARBA" id="ARBA00023157"/>
    </source>
</evidence>
<protein>
    <recommendedName>
        <fullName evidence="3">SMB domain-containing protein</fullName>
    </recommendedName>
</protein>
<evidence type="ECO:0000313" key="4">
    <source>
        <dbReference type="EMBL" id="KAK3752644.1"/>
    </source>
</evidence>
<feature type="compositionally biased region" description="Polar residues" evidence="2">
    <location>
        <begin position="364"/>
        <end position="374"/>
    </location>
</feature>
<feature type="region of interest" description="Disordered" evidence="2">
    <location>
        <begin position="1"/>
        <end position="29"/>
    </location>
</feature>
<keyword evidence="5" id="KW-1185">Reference proteome</keyword>
<organism evidence="4 5">
    <name type="scientific">Elysia crispata</name>
    <name type="common">lettuce slug</name>
    <dbReference type="NCBI Taxonomy" id="231223"/>
    <lineage>
        <taxon>Eukaryota</taxon>
        <taxon>Metazoa</taxon>
        <taxon>Spiralia</taxon>
        <taxon>Lophotrochozoa</taxon>
        <taxon>Mollusca</taxon>
        <taxon>Gastropoda</taxon>
        <taxon>Heterobranchia</taxon>
        <taxon>Euthyneura</taxon>
        <taxon>Panpulmonata</taxon>
        <taxon>Sacoglossa</taxon>
        <taxon>Placobranchoidea</taxon>
        <taxon>Plakobranchidae</taxon>
        <taxon>Elysia</taxon>
    </lineage>
</organism>
<feature type="compositionally biased region" description="Polar residues" evidence="2">
    <location>
        <begin position="1"/>
        <end position="11"/>
    </location>
</feature>
<dbReference type="SUPFAM" id="SSF90188">
    <property type="entry name" value="Somatomedin B domain"/>
    <property type="match status" value="1"/>
</dbReference>
<reference evidence="4" key="1">
    <citation type="journal article" date="2023" name="G3 (Bethesda)">
        <title>A reference genome for the long-term kleptoplast-retaining sea slug Elysia crispata morphotype clarki.</title>
        <authorList>
            <person name="Eastman K.E."/>
            <person name="Pendleton A.L."/>
            <person name="Shaikh M.A."/>
            <person name="Suttiyut T."/>
            <person name="Ogas R."/>
            <person name="Tomko P."/>
            <person name="Gavelis G."/>
            <person name="Widhalm J.R."/>
            <person name="Wisecaver J.H."/>
        </authorList>
    </citation>
    <scope>NUCLEOTIDE SEQUENCE</scope>
    <source>
        <strain evidence="4">ECLA1</strain>
    </source>
</reference>
<dbReference type="AlphaFoldDB" id="A0AAE0YNN5"/>
<accession>A0AAE0YNN5</accession>
<feature type="region of interest" description="Disordered" evidence="2">
    <location>
        <begin position="364"/>
        <end position="391"/>
    </location>
</feature>
<gene>
    <name evidence="4" type="ORF">RRG08_007210</name>
</gene>
<proteinExistence type="predicted"/>
<evidence type="ECO:0000259" key="3">
    <source>
        <dbReference type="PROSITE" id="PS50958"/>
    </source>
</evidence>
<sequence>MEMSLTNAKKASTTHHHIPEYETGTSSSTDFSSEVFTLAYLSQSFECRNIATNFVFQNDLCGAKDPQSYLNLKKSFYSCANRCGENPPYSDRGREECACDEVCFAYDDCCRDMPTVCPEIYNRGKAAYAYLGTQNSYCTTGNVLASAPCKAIESETQEKVTLSTPKFSYVTEASRTFKSVFPKDLPARYRTIKEFSQSIDNYNVIDLSTGIYFDNLYDLETCKKPEAQHYFLPLIVSLDCSALERPATDEIEHATQVLDWCLTSRFEIAVTRFHRSCKNTRLIGCPCAQGQIVTDHVHNACIGPDPSVPLFSRHKLWTSDIASAIASDNASQCTESISGAYTRAREGDTQMSISLIPVALKSQPTPVLTSNNNSDEYKDTNSDIRDDTGAKRDDNKFVTEINRGVERRFLCSSLNSYLSECELLDCVRGAILSHNASRGGEYNGSRCFVPTQIEVLAGASDANQYDCWCFHFLKVFYGFDVWKLNIEGISGGRCSIILNVRQTVEEPLEIHELAKNLRLPAAHTKRTLLLSDIAEALVNSHQEDKARCSRNSTTDFISVCIHFKKTTTSSRVDVDFYCVKISTKRDNQLNGDEKASYIPSPFLFSSCLLFFVEKYF</sequence>
<dbReference type="Proteomes" id="UP001283361">
    <property type="component" value="Unassembled WGS sequence"/>
</dbReference>